<sequence>MVGRAVDENESGGSKGFSLFSAINGLFERARSSAEKESQRLFTSPMPQSRQAKERRRLDEHHDREATPAGTASEQSAVVGGGSPRSALPESLAMTKRRPRPARSHSSKAGLASRNRSTPSSRSPPFRGSSPEKPSAEAFSQPVVTDEEPQHDIVDVLTPTLNAVSKRKRSVRRSPSPMPETYTDSPKRARAGAEDRGSALFSSDSGAGIRTPDLTPLDTGEQLDNELSHEPVLQLRETSDSAFAMPPAALQRTSTVSTVVSDSTYMRRNELSVSTMRTSEYMAPRRVEAAAPHSTALGLPRHGGASANELEMPSPRVSSIVEPTPVVERARLEKVERELHRLKKIIASLLPNELNDDDLRSVYGDLDQYQPRRMSSDDIIMQLMKTRLGAAGQFSGGGSSELPPSPTSNSPTNYGLSAQSMPPPSAPPPPPMHPAAAAMLLAARESSSKANGRPRSVASLLRRDSGASDTASSILGDFPPVHSATVRRLRAELRPVSANSQQMTPKQMAPPPPPPHKDPGVMTQLLEEMKHHKLRSVRKPRDMSIH</sequence>
<dbReference type="Proteomes" id="UP001139981">
    <property type="component" value="Unassembled WGS sequence"/>
</dbReference>
<evidence type="ECO:0000313" key="2">
    <source>
        <dbReference type="Proteomes" id="UP001139981"/>
    </source>
</evidence>
<protein>
    <submittedName>
        <fullName evidence="1">Uncharacterized protein</fullName>
    </submittedName>
</protein>
<reference evidence="1" key="1">
    <citation type="submission" date="2022-07" db="EMBL/GenBank/DDBJ databases">
        <title>Phylogenomic reconstructions and comparative analyses of Kickxellomycotina fungi.</title>
        <authorList>
            <person name="Reynolds N.K."/>
            <person name="Stajich J.E."/>
            <person name="Barry K."/>
            <person name="Grigoriev I.V."/>
            <person name="Crous P."/>
            <person name="Smith M.E."/>
        </authorList>
    </citation>
    <scope>NUCLEOTIDE SEQUENCE</scope>
    <source>
        <strain evidence="1">CBS 190363</strain>
    </source>
</reference>
<organism evidence="1 2">
    <name type="scientific">Coemansia aciculifera</name>
    <dbReference type="NCBI Taxonomy" id="417176"/>
    <lineage>
        <taxon>Eukaryota</taxon>
        <taxon>Fungi</taxon>
        <taxon>Fungi incertae sedis</taxon>
        <taxon>Zoopagomycota</taxon>
        <taxon>Kickxellomycotina</taxon>
        <taxon>Kickxellomycetes</taxon>
        <taxon>Kickxellales</taxon>
        <taxon>Kickxellaceae</taxon>
        <taxon>Coemansia</taxon>
    </lineage>
</organism>
<accession>A0ACC1M6Q1</accession>
<keyword evidence="2" id="KW-1185">Reference proteome</keyword>
<dbReference type="EMBL" id="JANBVB010000079">
    <property type="protein sequence ID" value="KAJ2898066.1"/>
    <property type="molecule type" value="Genomic_DNA"/>
</dbReference>
<evidence type="ECO:0000313" key="1">
    <source>
        <dbReference type="EMBL" id="KAJ2898066.1"/>
    </source>
</evidence>
<name>A0ACC1M6Q1_9FUNG</name>
<proteinExistence type="predicted"/>
<gene>
    <name evidence="1" type="ORF">IWW38_001515</name>
</gene>
<comment type="caution">
    <text evidence="1">The sequence shown here is derived from an EMBL/GenBank/DDBJ whole genome shotgun (WGS) entry which is preliminary data.</text>
</comment>